<dbReference type="Pfam" id="PF10488">
    <property type="entry name" value="PP1c_bdg"/>
    <property type="match status" value="1"/>
</dbReference>
<dbReference type="PANTHER" id="PTHR16489:SF12">
    <property type="entry name" value="GH11727P"/>
    <property type="match status" value="1"/>
</dbReference>
<evidence type="ECO:0000256" key="10">
    <source>
        <dbReference type="ARBA" id="ARBA00023258"/>
    </source>
</evidence>
<keyword evidence="6" id="KW-0945">Host-virus interaction</keyword>
<comment type="similarity">
    <text evidence="3">Belongs to the PPP1R15 family.</text>
</comment>
<dbReference type="GO" id="GO:0051246">
    <property type="term" value="P:regulation of protein metabolic process"/>
    <property type="evidence" value="ECO:0007669"/>
    <property type="project" value="UniProtKB-ARBA"/>
</dbReference>
<organism evidence="15 16">
    <name type="scientific">Sinanodonta woodiana</name>
    <name type="common">Chinese pond mussel</name>
    <name type="synonym">Anodonta woodiana</name>
    <dbReference type="NCBI Taxonomy" id="1069815"/>
    <lineage>
        <taxon>Eukaryota</taxon>
        <taxon>Metazoa</taxon>
        <taxon>Spiralia</taxon>
        <taxon>Lophotrochozoa</taxon>
        <taxon>Mollusca</taxon>
        <taxon>Bivalvia</taxon>
        <taxon>Autobranchia</taxon>
        <taxon>Heteroconchia</taxon>
        <taxon>Palaeoheterodonta</taxon>
        <taxon>Unionida</taxon>
        <taxon>Unionoidea</taxon>
        <taxon>Unionidae</taxon>
        <taxon>Unioninae</taxon>
        <taxon>Sinanodonta</taxon>
    </lineage>
</organism>
<feature type="compositionally biased region" description="Basic and acidic residues" evidence="13">
    <location>
        <begin position="235"/>
        <end position="249"/>
    </location>
</feature>
<evidence type="ECO:0000256" key="2">
    <source>
        <dbReference type="ARBA" id="ARBA00007512"/>
    </source>
</evidence>
<evidence type="ECO:0000259" key="14">
    <source>
        <dbReference type="Pfam" id="PF10488"/>
    </source>
</evidence>
<keyword evidence="10" id="KW-0922">Interferon antiviral system evasion</keyword>
<comment type="caution">
    <text evidence="15">The sequence shown here is derived from an EMBL/GenBank/DDBJ whole genome shotgun (WGS) entry which is preliminary data.</text>
</comment>
<keyword evidence="8" id="KW-1114">Inhibition of host interferon signaling pathway by virus</keyword>
<evidence type="ECO:0000256" key="8">
    <source>
        <dbReference type="ARBA" id="ARBA00022830"/>
    </source>
</evidence>
<comment type="function">
    <text evidence="1">Interacts with the host phosphatase PP1 catalytic subunit (PPP1CB) and recruits it to dephosphorylate EIF2S1/eIF2alpha and therefore restores the host translation that has been shut-down by the host. Also inhibits the EIF2S1/eIF2alpha-ATF4-DDIT3/CHOP pathway.</text>
</comment>
<evidence type="ECO:0000256" key="5">
    <source>
        <dbReference type="ARBA" id="ARBA00019072"/>
    </source>
</evidence>
<gene>
    <name evidence="15" type="ORF">ACJMK2_020608</name>
</gene>
<feature type="compositionally biased region" description="Polar residues" evidence="13">
    <location>
        <begin position="251"/>
        <end position="262"/>
    </location>
</feature>
<feature type="region of interest" description="Disordered" evidence="13">
    <location>
        <begin position="432"/>
        <end position="456"/>
    </location>
</feature>
<keyword evidence="11" id="KW-0899">Viral immunoevasion</keyword>
<protein>
    <recommendedName>
        <fullName evidence="5">Protein DP71L</fullName>
    </recommendedName>
    <alternativeName>
        <fullName evidence="12">MyD116 homolog</fullName>
    </alternativeName>
</protein>
<feature type="compositionally biased region" description="Basic residues" evidence="13">
    <location>
        <begin position="471"/>
        <end position="488"/>
    </location>
</feature>
<keyword evidence="16" id="KW-1185">Reference proteome</keyword>
<dbReference type="EMBL" id="JBJQND010000017">
    <property type="protein sequence ID" value="KAL3842615.1"/>
    <property type="molecule type" value="Genomic_DNA"/>
</dbReference>
<feature type="region of interest" description="Disordered" evidence="13">
    <location>
        <begin position="235"/>
        <end position="262"/>
    </location>
</feature>
<feature type="region of interest" description="Disordered" evidence="13">
    <location>
        <begin position="470"/>
        <end position="506"/>
    </location>
</feature>
<feature type="compositionally biased region" description="Basic and acidic residues" evidence="13">
    <location>
        <begin position="496"/>
        <end position="506"/>
    </location>
</feature>
<evidence type="ECO:0000256" key="12">
    <source>
        <dbReference type="ARBA" id="ARBA00031298"/>
    </source>
</evidence>
<evidence type="ECO:0000313" key="16">
    <source>
        <dbReference type="Proteomes" id="UP001634394"/>
    </source>
</evidence>
<evidence type="ECO:0000256" key="6">
    <source>
        <dbReference type="ARBA" id="ARBA00022581"/>
    </source>
</evidence>
<reference evidence="15 16" key="1">
    <citation type="submission" date="2024-11" db="EMBL/GenBank/DDBJ databases">
        <title>Chromosome-level genome assembly of the freshwater bivalve Anodonta woodiana.</title>
        <authorList>
            <person name="Chen X."/>
        </authorList>
    </citation>
    <scope>NUCLEOTIDE SEQUENCE [LARGE SCALE GENOMIC DNA]</scope>
    <source>
        <strain evidence="15">MN2024</strain>
        <tissue evidence="15">Gills</tissue>
    </source>
</reference>
<evidence type="ECO:0000256" key="11">
    <source>
        <dbReference type="ARBA" id="ARBA00023280"/>
    </source>
</evidence>
<dbReference type="PANTHER" id="PTHR16489">
    <property type="entry name" value="GH11727P"/>
    <property type="match status" value="1"/>
</dbReference>
<dbReference type="AlphaFoldDB" id="A0ABD3TZZ8"/>
<dbReference type="InterPro" id="IPR019523">
    <property type="entry name" value="Prot_Pase1_reg-su15A/B_C"/>
</dbReference>
<feature type="domain" description="Protein phosphatase 1 regulatory subunit 15A/B C-terminal" evidence="14">
    <location>
        <begin position="524"/>
        <end position="689"/>
    </location>
</feature>
<evidence type="ECO:0000256" key="4">
    <source>
        <dbReference type="ARBA" id="ARBA00011204"/>
    </source>
</evidence>
<accession>A0ABD3TZZ8</accession>
<dbReference type="InterPro" id="IPR051254">
    <property type="entry name" value="PPP1R15"/>
</dbReference>
<comment type="similarity">
    <text evidence="2">Belongs to the asfivirus DP71L family.</text>
</comment>
<comment type="subunit">
    <text evidence="4">Interacts (via C-terminus) with host PPP1CB.</text>
</comment>
<evidence type="ECO:0000256" key="7">
    <source>
        <dbReference type="ARBA" id="ARBA00022632"/>
    </source>
</evidence>
<name>A0ABD3TZZ8_SINWO</name>
<evidence type="ECO:0000256" key="1">
    <source>
        <dbReference type="ARBA" id="ARBA00003756"/>
    </source>
</evidence>
<keyword evidence="9" id="KW-0426">Late protein</keyword>
<keyword evidence="7" id="KW-1090">Inhibition of host innate immune response by virus</keyword>
<evidence type="ECO:0000256" key="13">
    <source>
        <dbReference type="SAM" id="MobiDB-lite"/>
    </source>
</evidence>
<evidence type="ECO:0000313" key="15">
    <source>
        <dbReference type="EMBL" id="KAL3842615.1"/>
    </source>
</evidence>
<proteinExistence type="inferred from homology"/>
<evidence type="ECO:0000256" key="3">
    <source>
        <dbReference type="ARBA" id="ARBA00010161"/>
    </source>
</evidence>
<dbReference type="Proteomes" id="UP001634394">
    <property type="component" value="Unassembled WGS sequence"/>
</dbReference>
<sequence length="696" mass="78683">MQPFLGFDSTVEATSYQQNYHIPDSGHVQSGTVMEKLNEFTCVASNWLSNRCPRQTSQNLAKDTAATVPNFLKDLFNSNCGMTADKRKMDHSSGCGNIGSDGLSTVRGWGSPYHRNNITRHYCSKRVLMGKKQIPLYPSNMFNDGIISSFVKSNFHSTNVHDKIDKSRGTHNRDTTHFCKHGCVMQDMQLEKLAEEAKMKPYNTKLRLKALMGQKCLICQKNMEGQIDDHAATKEEELVSSEQRVDRSTGNRKANSQSLSDTQICSKKMKTSDVITRKDVNEDVDWKHTGAEKLTGHKVNLQQTCSSSANSSMETCDTIEHDSVNKIKKDSQIDWFEYSCAQVGIMPILDNVIQPSLPLKICKPIDTRVVACDSDSQTLESYKKKNEKENIKSAIPQSWSFVEELPDFAKTPEVPPENSFLSTSKLDCKIENSIGGDSTNNGKEDEDVSADNSKKMSDSDMSCVLYIRKSSTSKKTRPSSKKRRRQKAKLQQVPQHCKDNPAKDENLSGSKTLAFMLGMDSSPINNHFPHSFIVSFDDGDSDWSDSVEDDCSPEETGNNDFCEMQNSFGLMNLSCKNGTVKKSKPHTESRQEECSKHDLDAINTSWKINIQLNDRPTEQKSDRRKVHFANDNTLVTLHPMIAWSYAYATARKGPWEEYARDRDRFQRRIEETECILAPILKPDHRSTVYSIYFEAE</sequence>
<evidence type="ECO:0000256" key="9">
    <source>
        <dbReference type="ARBA" id="ARBA00022921"/>
    </source>
</evidence>
<dbReference type="GO" id="GO:0039502">
    <property type="term" value="P:symbiont-mediated suppression of host type I interferon-mediated signaling pathway"/>
    <property type="evidence" value="ECO:0007669"/>
    <property type="project" value="UniProtKB-KW"/>
</dbReference>